<protein>
    <submittedName>
        <fullName evidence="2">Uncharacterized protein</fullName>
    </submittedName>
</protein>
<comment type="caution">
    <text evidence="2">The sequence shown here is derived from an EMBL/GenBank/DDBJ whole genome shotgun (WGS) entry which is preliminary data.</text>
</comment>
<evidence type="ECO:0000313" key="3">
    <source>
        <dbReference type="Proteomes" id="UP001165060"/>
    </source>
</evidence>
<gene>
    <name evidence="2" type="ORF">TeGR_g5301</name>
</gene>
<reference evidence="2 3" key="1">
    <citation type="journal article" date="2023" name="Commun. Biol.">
        <title>Genome analysis of Parmales, the sister group of diatoms, reveals the evolutionary specialization of diatoms from phago-mixotrophs to photoautotrophs.</title>
        <authorList>
            <person name="Ban H."/>
            <person name="Sato S."/>
            <person name="Yoshikawa S."/>
            <person name="Yamada K."/>
            <person name="Nakamura Y."/>
            <person name="Ichinomiya M."/>
            <person name="Sato N."/>
            <person name="Blanc-Mathieu R."/>
            <person name="Endo H."/>
            <person name="Kuwata A."/>
            <person name="Ogata H."/>
        </authorList>
    </citation>
    <scope>NUCLEOTIDE SEQUENCE [LARGE SCALE GENOMIC DNA]</scope>
</reference>
<keyword evidence="3" id="KW-1185">Reference proteome</keyword>
<feature type="non-terminal residue" evidence="2">
    <location>
        <position position="1"/>
    </location>
</feature>
<accession>A0ABQ6MIH1</accession>
<dbReference type="EMBL" id="BRYB01004191">
    <property type="protein sequence ID" value="GMI27122.1"/>
    <property type="molecule type" value="Genomic_DNA"/>
</dbReference>
<sequence>SVFYHPDALIKDHMKPGLTFTVELTSKVPVNGLGVPQMARWAYIAFNVSEHKMDARNAMVKEQLDEIESSRLRKEEAELARRVQEARMKILEMRNVMRPQLQDELTIKEVLAADWGRMCEGPAMDELVPSFGEQGRIRRFFEANYSAISDMFKHASAVGSDVGTDTISFMEFSSFLKESNAVHGVHHNDKITHIFMHSHSPDKGTVTMTSELRKHEFFLAMIAVAMYLNIDLAKKGGSSAARARGRRNSVTLTPAEAVQKLYDDAFFPYIEKHLDGTSIKSALGTDEVLLLYKEKDDILQQVFTIYGDRFADKGAKVSNPAMNLQEFGNCIKDSGLLAKTNSKSNDELTLKEVRQAFSSSQHDVAESNDEKAAVEEGTRSSHLMQMTYCEFLEAVARIGAAKWEEGALMDKIGRAIDRVAALLDAPPSRK</sequence>
<evidence type="ECO:0000313" key="2">
    <source>
        <dbReference type="EMBL" id="GMI27122.1"/>
    </source>
</evidence>
<keyword evidence="1" id="KW-0175">Coiled coil</keyword>
<feature type="coiled-coil region" evidence="1">
    <location>
        <begin position="60"/>
        <end position="94"/>
    </location>
</feature>
<organism evidence="2 3">
    <name type="scientific">Tetraparma gracilis</name>
    <dbReference type="NCBI Taxonomy" id="2962635"/>
    <lineage>
        <taxon>Eukaryota</taxon>
        <taxon>Sar</taxon>
        <taxon>Stramenopiles</taxon>
        <taxon>Ochrophyta</taxon>
        <taxon>Bolidophyceae</taxon>
        <taxon>Parmales</taxon>
        <taxon>Triparmaceae</taxon>
        <taxon>Tetraparma</taxon>
    </lineage>
</organism>
<evidence type="ECO:0000256" key="1">
    <source>
        <dbReference type="SAM" id="Coils"/>
    </source>
</evidence>
<dbReference type="Proteomes" id="UP001165060">
    <property type="component" value="Unassembled WGS sequence"/>
</dbReference>
<proteinExistence type="predicted"/>
<name>A0ABQ6MIH1_9STRA</name>